<dbReference type="Proteomes" id="UP000505210">
    <property type="component" value="Chromosome"/>
</dbReference>
<dbReference type="AlphaFoldDB" id="A0A6M8B2L7"/>
<keyword evidence="2" id="KW-0436">Ligase</keyword>
<keyword evidence="1" id="KW-0816">Tricarboxylic acid cycle</keyword>
<evidence type="ECO:0000256" key="1">
    <source>
        <dbReference type="ARBA" id="ARBA00022532"/>
    </source>
</evidence>
<reference evidence="6 7" key="1">
    <citation type="submission" date="2020-05" db="EMBL/GenBank/DDBJ databases">
        <title>Complete genome sequence of of a novel Thermoleptolyngbya strain isolated from hot springs of Ganzi, Sichuan China.</title>
        <authorList>
            <person name="Tang J."/>
            <person name="Daroch M."/>
            <person name="Li L."/>
            <person name="Waleron K."/>
            <person name="Waleron M."/>
            <person name="Waleron M."/>
        </authorList>
    </citation>
    <scope>NUCLEOTIDE SEQUENCE [LARGE SCALE GENOMIC DNA]</scope>
    <source>
        <strain evidence="6 7">PKUAC-SCTA183</strain>
    </source>
</reference>
<dbReference type="PROSITE" id="PS00399">
    <property type="entry name" value="SUCCINYL_COA_LIG_2"/>
    <property type="match status" value="1"/>
</dbReference>
<dbReference type="GO" id="GO:0006099">
    <property type="term" value="P:tricarboxylic acid cycle"/>
    <property type="evidence" value="ECO:0007669"/>
    <property type="project" value="UniProtKB-UniPathway"/>
</dbReference>
<dbReference type="GO" id="GO:0004775">
    <property type="term" value="F:succinate-CoA ligase (ADP-forming) activity"/>
    <property type="evidence" value="ECO:0007669"/>
    <property type="project" value="TreeGrafter"/>
</dbReference>
<dbReference type="GO" id="GO:0004776">
    <property type="term" value="F:succinate-CoA ligase (GDP-forming) activity"/>
    <property type="evidence" value="ECO:0007669"/>
    <property type="project" value="TreeGrafter"/>
</dbReference>
<dbReference type="EMBL" id="CP053661">
    <property type="protein sequence ID" value="QKD80994.1"/>
    <property type="molecule type" value="Genomic_DNA"/>
</dbReference>
<dbReference type="InterPro" id="IPR003781">
    <property type="entry name" value="CoA-bd"/>
</dbReference>
<protein>
    <submittedName>
        <fullName evidence="6">CoA-binding protein</fullName>
    </submittedName>
</protein>
<dbReference type="GO" id="GO:0000166">
    <property type="term" value="F:nucleotide binding"/>
    <property type="evidence" value="ECO:0007669"/>
    <property type="project" value="UniProtKB-KW"/>
</dbReference>
<accession>A0A6M8B2L7</accession>
<dbReference type="Pfam" id="PF00549">
    <property type="entry name" value="Ligase_CoA"/>
    <property type="match status" value="1"/>
</dbReference>
<proteinExistence type="predicted"/>
<evidence type="ECO:0000256" key="4">
    <source>
        <dbReference type="PIRSR" id="PIRSR001553-1"/>
    </source>
</evidence>
<evidence type="ECO:0000256" key="2">
    <source>
        <dbReference type="ARBA" id="ARBA00022598"/>
    </source>
</evidence>
<dbReference type="PRINTS" id="PR01798">
    <property type="entry name" value="SCOASYNTHASE"/>
</dbReference>
<evidence type="ECO:0000313" key="7">
    <source>
        <dbReference type="Proteomes" id="UP000505210"/>
    </source>
</evidence>
<organism evidence="6 7">
    <name type="scientific">Thermoleptolyngbya sichuanensis A183</name>
    <dbReference type="NCBI Taxonomy" id="2737172"/>
    <lineage>
        <taxon>Bacteria</taxon>
        <taxon>Bacillati</taxon>
        <taxon>Cyanobacteriota</taxon>
        <taxon>Cyanophyceae</taxon>
        <taxon>Oculatellales</taxon>
        <taxon>Oculatellaceae</taxon>
        <taxon>Thermoleptolyngbya</taxon>
        <taxon>Thermoleptolyngbya sichuanensis</taxon>
    </lineage>
</organism>
<dbReference type="Pfam" id="PF02629">
    <property type="entry name" value="CoA_binding"/>
    <property type="match status" value="1"/>
</dbReference>
<evidence type="ECO:0000259" key="5">
    <source>
        <dbReference type="SMART" id="SM00881"/>
    </source>
</evidence>
<dbReference type="PANTHER" id="PTHR11117">
    <property type="entry name" value="SUCCINYL-COA LIGASE SUBUNIT ALPHA"/>
    <property type="match status" value="1"/>
</dbReference>
<dbReference type="InterPro" id="IPR005811">
    <property type="entry name" value="SUCC_ACL_C"/>
</dbReference>
<dbReference type="InterPro" id="IPR005810">
    <property type="entry name" value="CoA_lig_alpha"/>
</dbReference>
<dbReference type="Gene3D" id="3.40.50.261">
    <property type="entry name" value="Succinyl-CoA synthetase domains"/>
    <property type="match status" value="1"/>
</dbReference>
<dbReference type="PANTHER" id="PTHR11117:SF2">
    <property type="entry name" value="SUCCINATE--COA LIGASE [ADP_GDP-FORMING] SUBUNIT ALPHA, MITOCHONDRIAL"/>
    <property type="match status" value="1"/>
</dbReference>
<dbReference type="GO" id="GO:0009361">
    <property type="term" value="C:succinate-CoA ligase complex (ADP-forming)"/>
    <property type="evidence" value="ECO:0007669"/>
    <property type="project" value="TreeGrafter"/>
</dbReference>
<dbReference type="PIRSF" id="PIRSF001553">
    <property type="entry name" value="SucCS_alpha"/>
    <property type="match status" value="1"/>
</dbReference>
<dbReference type="InterPro" id="IPR017440">
    <property type="entry name" value="Cit_synth/succinyl-CoA_lig_AS"/>
</dbReference>
<dbReference type="SUPFAM" id="SSF52210">
    <property type="entry name" value="Succinyl-CoA synthetase domains"/>
    <property type="match status" value="1"/>
</dbReference>
<dbReference type="SMART" id="SM00881">
    <property type="entry name" value="CoA_binding"/>
    <property type="match status" value="1"/>
</dbReference>
<dbReference type="SUPFAM" id="SSF51735">
    <property type="entry name" value="NAD(P)-binding Rossmann-fold domains"/>
    <property type="match status" value="1"/>
</dbReference>
<dbReference type="Gene3D" id="3.40.50.720">
    <property type="entry name" value="NAD(P)-binding Rossmann-like Domain"/>
    <property type="match status" value="1"/>
</dbReference>
<evidence type="ECO:0000313" key="6">
    <source>
        <dbReference type="EMBL" id="QKD80994.1"/>
    </source>
</evidence>
<evidence type="ECO:0000256" key="3">
    <source>
        <dbReference type="ARBA" id="ARBA00022741"/>
    </source>
</evidence>
<dbReference type="InterPro" id="IPR016102">
    <property type="entry name" value="Succinyl-CoA_synth-like"/>
</dbReference>
<feature type="domain" description="CoA-binding" evidence="5">
    <location>
        <begin position="3"/>
        <end position="99"/>
    </location>
</feature>
<feature type="active site" description="Tele-phosphohistidine intermediate" evidence="4">
    <location>
        <position position="246"/>
    </location>
</feature>
<dbReference type="KEGG" id="theu:HPC62_01350"/>
<name>A0A6M8B2L7_9CYAN</name>
<dbReference type="InterPro" id="IPR033847">
    <property type="entry name" value="Citrt_syn/SCS-alpha_CS"/>
</dbReference>
<gene>
    <name evidence="6" type="ORF">HPC62_01350</name>
</gene>
<dbReference type="UniPathway" id="UPA00223">
    <property type="reaction ID" value="UER00999"/>
</dbReference>
<dbReference type="InterPro" id="IPR036291">
    <property type="entry name" value="NAD(P)-bd_dom_sf"/>
</dbReference>
<sequence>MDLSARSKVLVQGIAGALGSLYTTRMRAYGTSIVAGVSPGHGGQVLEGVPVFDLVEQALATAGPMDVTVILMEPYRMLDAALEAIAAGIRHLVLVTEGVPPLDMVKLLHIAERTDTLVVGPDSPGIILPGKILLGTYPAELYSPGRIGLISRSGTLTHEIALHLTQAELGQSIAVGIGGDRIVGSSFQQWLQILDEDDQTEAIVLVGEIGGNSEEEAARYIVEAIDKPVIAYIAGRTAPKNHRMGHAGAIIASLVAGWGSEIGTPDSKVTAFQKAGVPVADRPSDIPSLLKQALRI</sequence>
<dbReference type="PROSITE" id="PS01216">
    <property type="entry name" value="SUCCINYL_COA_LIG_1"/>
    <property type="match status" value="1"/>
</dbReference>
<keyword evidence="3" id="KW-0547">Nucleotide-binding</keyword>
<keyword evidence="7" id="KW-1185">Reference proteome</keyword>
<dbReference type="RefSeq" id="WP_172353417.1">
    <property type="nucleotide sequence ID" value="NZ_CP053661.1"/>
</dbReference>